<evidence type="ECO:0000313" key="2">
    <source>
        <dbReference type="EMBL" id="OQS40187.1"/>
    </source>
</evidence>
<dbReference type="InterPro" id="IPR023631">
    <property type="entry name" value="Amidase_dom"/>
</dbReference>
<organism evidence="2 3">
    <name type="scientific">Chromobacterium haemolyticum</name>
    <dbReference type="NCBI Taxonomy" id="394935"/>
    <lineage>
        <taxon>Bacteria</taxon>
        <taxon>Pseudomonadati</taxon>
        <taxon>Pseudomonadota</taxon>
        <taxon>Betaproteobacteria</taxon>
        <taxon>Neisseriales</taxon>
        <taxon>Chromobacteriaceae</taxon>
        <taxon>Chromobacterium</taxon>
    </lineage>
</organism>
<gene>
    <name evidence="2" type="ORF">B0T45_10960</name>
</gene>
<dbReference type="Pfam" id="PF01425">
    <property type="entry name" value="Amidase"/>
    <property type="match status" value="1"/>
</dbReference>
<dbReference type="PANTHER" id="PTHR11895:SF76">
    <property type="entry name" value="INDOLEACETAMIDE HYDROLASE"/>
    <property type="match status" value="1"/>
</dbReference>
<dbReference type="Proteomes" id="UP000192721">
    <property type="component" value="Unassembled WGS sequence"/>
</dbReference>
<dbReference type="InterPro" id="IPR000120">
    <property type="entry name" value="Amidase"/>
</dbReference>
<evidence type="ECO:0000259" key="1">
    <source>
        <dbReference type="Pfam" id="PF01425"/>
    </source>
</evidence>
<dbReference type="EMBL" id="MUKV01000011">
    <property type="protein sequence ID" value="OQS40187.1"/>
    <property type="molecule type" value="Genomic_DNA"/>
</dbReference>
<dbReference type="SUPFAM" id="SSF75304">
    <property type="entry name" value="Amidase signature (AS) enzymes"/>
    <property type="match status" value="1"/>
</dbReference>
<accession>A0A1W0CZI5</accession>
<comment type="caution">
    <text evidence="2">The sequence shown here is derived from an EMBL/GenBank/DDBJ whole genome shotgun (WGS) entry which is preliminary data.</text>
</comment>
<proteinExistence type="predicted"/>
<feature type="domain" description="Amidase" evidence="1">
    <location>
        <begin position="32"/>
        <end position="460"/>
    </location>
</feature>
<evidence type="ECO:0000313" key="3">
    <source>
        <dbReference type="Proteomes" id="UP000192721"/>
    </source>
</evidence>
<dbReference type="PANTHER" id="PTHR11895">
    <property type="entry name" value="TRANSAMIDASE"/>
    <property type="match status" value="1"/>
</dbReference>
<name>A0A1W0CZI5_9NEIS</name>
<dbReference type="Gene3D" id="3.90.1300.10">
    <property type="entry name" value="Amidase signature (AS) domain"/>
    <property type="match status" value="1"/>
</dbReference>
<reference evidence="2 3" key="1">
    <citation type="submission" date="2017-02" db="EMBL/GenBank/DDBJ databases">
        <title>Chromobacterium haemolyticum H5244.</title>
        <authorList>
            <person name="Gulvik C.A."/>
        </authorList>
    </citation>
    <scope>NUCLEOTIDE SEQUENCE [LARGE SCALE GENOMIC DNA]</scope>
    <source>
        <strain evidence="2 3">H5244</strain>
    </source>
</reference>
<dbReference type="NCBIfam" id="NF005686">
    <property type="entry name" value="PRK07486.1"/>
    <property type="match status" value="1"/>
</dbReference>
<dbReference type="AlphaFoldDB" id="A0A1W0CZI5"/>
<protein>
    <submittedName>
        <fullName evidence="2">Amidase</fullName>
    </submittedName>
</protein>
<sequence length="484" mass="52641">METPAGVREIVELDGGELSAALHERRLSCSDAMQAYLQQIETLNPGVKAVVSLQPVDILLAEAERCDAELSRGFSRGWMHGFPLAVKDLAAARGLIASMGSPLYRGQVSTQDDIMVERMRAAGAIIIGKTNTPEFGAGSHTYNPVFGATGNAYDPARSAGGSSGGAAVALALRMLPVADGSDMMGSLRNPAAFNNVFGFRPSAGVAPLGPSPELYLQQLATVGPMARSVPDLLALLRIQAGADPRAPLAYDPPDWRQPLERDLRGARLGWLGDYDGYLPMEDGVLALCRGALADFEALGCAVTPASPAFDMSALWQSWQTLRHWLVAGSLEHHYRDPEQRRLLKPELQWEIEGGLGLSALEVYQASKVRSDWYRAMLALFEDYDYLLLPSAQVFPFELERAWPERIAGVRMSSYHRWMEVVLAATMAGLPAVSVPVGFNRQGLPMGMQIIGRPRADLAVLQLAHGYDLRTAWTRRRPPPALRAV</sequence>
<dbReference type="GO" id="GO:0003824">
    <property type="term" value="F:catalytic activity"/>
    <property type="evidence" value="ECO:0007669"/>
    <property type="project" value="InterPro"/>
</dbReference>
<dbReference type="InterPro" id="IPR036928">
    <property type="entry name" value="AS_sf"/>
</dbReference>